<dbReference type="InterPro" id="IPR012338">
    <property type="entry name" value="Beta-lactam/transpept-like"/>
</dbReference>
<reference evidence="3 4" key="1">
    <citation type="submission" date="2020-07" db="EMBL/GenBank/DDBJ databases">
        <title>Sequencing the genomes of 1000 actinobacteria strains.</title>
        <authorList>
            <person name="Klenk H.-P."/>
        </authorList>
    </citation>
    <scope>NUCLEOTIDE SEQUENCE [LARGE SCALE GENOMIC DNA]</scope>
    <source>
        <strain evidence="3 4">DSM 44442</strain>
    </source>
</reference>
<proteinExistence type="predicted"/>
<dbReference type="RefSeq" id="WP_179823430.1">
    <property type="nucleotide sequence ID" value="NZ_JACCFS010000001.1"/>
</dbReference>
<dbReference type="InterPro" id="IPR045155">
    <property type="entry name" value="Beta-lactam_cat"/>
</dbReference>
<name>A0A7Z0EMN3_9ACTN</name>
<evidence type="ECO:0000313" key="3">
    <source>
        <dbReference type="EMBL" id="NYJ34689.1"/>
    </source>
</evidence>
<dbReference type="AlphaFoldDB" id="A0A7Z0EMN3"/>
<dbReference type="GO" id="GO:0046677">
    <property type="term" value="P:response to antibiotic"/>
    <property type="evidence" value="ECO:0007669"/>
    <property type="project" value="InterPro"/>
</dbReference>
<comment type="caution">
    <text evidence="3">The sequence shown here is derived from an EMBL/GenBank/DDBJ whole genome shotgun (WGS) entry which is preliminary data.</text>
</comment>
<dbReference type="Proteomes" id="UP000572051">
    <property type="component" value="Unassembled WGS sequence"/>
</dbReference>
<sequence length="327" mass="34762">MTNDHQSPAPAVRLLPTGPTWRSGLAAGGAAALLALGLFPATAHADEYPSAEPVCQSVLHPEAAAAISAAVTDIGAERDTDFGFGVSAFDGELTCGHQADQRYDAASVGKVIVLGTLLWHAQEEGRALTEREDELATAMITVSDNAATIELRNDLGRERMQDFLDAADMPNTVLHPENYTGLMKINAREELHLLSLITEENDVLRAESRAYASGLMGDVIEEQRWGVPAGAPEGASTINKNGWLPYDGTDIWRVNSIGAIDGTSAGPYRMAILTDQNAGMAYGVETIELLSAAVHDALHADEPTTLRSPLPVRPQDLPLTSDGSDRA</sequence>
<dbReference type="Gene3D" id="3.40.710.10">
    <property type="entry name" value="DD-peptidase/beta-lactamase superfamily"/>
    <property type="match status" value="1"/>
</dbReference>
<dbReference type="Pfam" id="PF13354">
    <property type="entry name" value="Beta-lactamase2"/>
    <property type="match status" value="1"/>
</dbReference>
<feature type="domain" description="Beta-lactamase class A catalytic" evidence="2">
    <location>
        <begin position="134"/>
        <end position="274"/>
    </location>
</feature>
<keyword evidence="4" id="KW-1185">Reference proteome</keyword>
<evidence type="ECO:0000259" key="2">
    <source>
        <dbReference type="Pfam" id="PF13354"/>
    </source>
</evidence>
<dbReference type="PANTHER" id="PTHR35333">
    <property type="entry name" value="BETA-LACTAMASE"/>
    <property type="match status" value="1"/>
</dbReference>
<dbReference type="InterPro" id="IPR000871">
    <property type="entry name" value="Beta-lactam_class-A"/>
</dbReference>
<protein>
    <submittedName>
        <fullName evidence="3">Beta-lactamase class A</fullName>
    </submittedName>
</protein>
<accession>A0A7Z0EMN3</accession>
<dbReference type="EMBL" id="JACCFS010000001">
    <property type="protein sequence ID" value="NYJ34689.1"/>
    <property type="molecule type" value="Genomic_DNA"/>
</dbReference>
<evidence type="ECO:0000313" key="4">
    <source>
        <dbReference type="Proteomes" id="UP000572051"/>
    </source>
</evidence>
<dbReference type="GO" id="GO:0030655">
    <property type="term" value="P:beta-lactam antibiotic catabolic process"/>
    <property type="evidence" value="ECO:0007669"/>
    <property type="project" value="InterPro"/>
</dbReference>
<dbReference type="PANTHER" id="PTHR35333:SF3">
    <property type="entry name" value="BETA-LACTAMASE-TYPE TRANSPEPTIDASE FOLD CONTAINING PROTEIN"/>
    <property type="match status" value="1"/>
</dbReference>
<dbReference type="GO" id="GO:0008800">
    <property type="term" value="F:beta-lactamase activity"/>
    <property type="evidence" value="ECO:0007669"/>
    <property type="project" value="InterPro"/>
</dbReference>
<feature type="region of interest" description="Disordered" evidence="1">
    <location>
        <begin position="302"/>
        <end position="327"/>
    </location>
</feature>
<gene>
    <name evidence="3" type="ORF">HNR10_002570</name>
</gene>
<evidence type="ECO:0000256" key="1">
    <source>
        <dbReference type="SAM" id="MobiDB-lite"/>
    </source>
</evidence>
<organism evidence="3 4">
    <name type="scientific">Nocardiopsis aegyptia</name>
    <dbReference type="NCBI Taxonomy" id="220378"/>
    <lineage>
        <taxon>Bacteria</taxon>
        <taxon>Bacillati</taxon>
        <taxon>Actinomycetota</taxon>
        <taxon>Actinomycetes</taxon>
        <taxon>Streptosporangiales</taxon>
        <taxon>Nocardiopsidaceae</taxon>
        <taxon>Nocardiopsis</taxon>
    </lineage>
</organism>
<dbReference type="SUPFAM" id="SSF56601">
    <property type="entry name" value="beta-lactamase/transpeptidase-like"/>
    <property type="match status" value="1"/>
</dbReference>